<organism evidence="3 4">
    <name type="scientific">Aphanomyces stellatus</name>
    <dbReference type="NCBI Taxonomy" id="120398"/>
    <lineage>
        <taxon>Eukaryota</taxon>
        <taxon>Sar</taxon>
        <taxon>Stramenopiles</taxon>
        <taxon>Oomycota</taxon>
        <taxon>Saprolegniomycetes</taxon>
        <taxon>Saprolegniales</taxon>
        <taxon>Verrucalvaceae</taxon>
        <taxon>Aphanomyces</taxon>
    </lineage>
</organism>
<reference evidence="3 4" key="1">
    <citation type="submission" date="2019-03" db="EMBL/GenBank/DDBJ databases">
        <authorList>
            <person name="Gaulin E."/>
            <person name="Dumas B."/>
        </authorList>
    </citation>
    <scope>NUCLEOTIDE SEQUENCE [LARGE SCALE GENOMIC DNA]</scope>
    <source>
        <strain evidence="3">CBS 568.67</strain>
    </source>
</reference>
<evidence type="ECO:0000313" key="4">
    <source>
        <dbReference type="Proteomes" id="UP000332933"/>
    </source>
</evidence>
<name>A0A485LLQ5_9STRA</name>
<protein>
    <submittedName>
        <fullName evidence="3">Aste57867_22870 protein</fullName>
    </submittedName>
</protein>
<dbReference type="EMBL" id="CAADRA010007242">
    <property type="protein sequence ID" value="VFT99520.1"/>
    <property type="molecule type" value="Genomic_DNA"/>
</dbReference>
<proteinExistence type="predicted"/>
<sequence>MLERLENIKAELAQQDELMESKLLENQASEMMELKKHIKDLELQNDAIKQQNEFLKGPMDDIQSTLKFLVQAKENVAIDVETGL</sequence>
<evidence type="ECO:0000313" key="2">
    <source>
        <dbReference type="EMBL" id="KAF0685168.1"/>
    </source>
</evidence>
<evidence type="ECO:0000256" key="1">
    <source>
        <dbReference type="SAM" id="Coils"/>
    </source>
</evidence>
<evidence type="ECO:0000313" key="3">
    <source>
        <dbReference type="EMBL" id="VFT99520.1"/>
    </source>
</evidence>
<dbReference type="EMBL" id="VJMH01007216">
    <property type="protein sequence ID" value="KAF0685168.1"/>
    <property type="molecule type" value="Genomic_DNA"/>
</dbReference>
<gene>
    <name evidence="3" type="primary">Aste57867_22870</name>
    <name evidence="2" type="ORF">As57867_022799</name>
    <name evidence="3" type="ORF">ASTE57867_22870</name>
</gene>
<accession>A0A485LLQ5</accession>
<keyword evidence="1" id="KW-0175">Coiled coil</keyword>
<reference evidence="2" key="2">
    <citation type="submission" date="2019-06" db="EMBL/GenBank/DDBJ databases">
        <title>Genomics analysis of Aphanomyces spp. identifies a new class of oomycete effector associated with host adaptation.</title>
        <authorList>
            <person name="Gaulin E."/>
        </authorList>
    </citation>
    <scope>NUCLEOTIDE SEQUENCE</scope>
    <source>
        <strain evidence="2">CBS 578.67</strain>
    </source>
</reference>
<keyword evidence="4" id="KW-1185">Reference proteome</keyword>
<feature type="coiled-coil region" evidence="1">
    <location>
        <begin position="2"/>
        <end position="51"/>
    </location>
</feature>
<dbReference type="AlphaFoldDB" id="A0A485LLQ5"/>
<dbReference type="Proteomes" id="UP000332933">
    <property type="component" value="Unassembled WGS sequence"/>
</dbReference>